<dbReference type="RefSeq" id="WP_030429909.1">
    <property type="nucleotide sequence ID" value="NZ_JOEF01000009.1"/>
</dbReference>
<keyword evidence="2" id="KW-0812">Transmembrane</keyword>
<evidence type="ECO:0000313" key="3">
    <source>
        <dbReference type="EMBL" id="SDN22594.1"/>
    </source>
</evidence>
<name>A0A1G9ZMU0_ALLAB</name>
<proteinExistence type="predicted"/>
<dbReference type="OrthoDB" id="9973987at2"/>
<gene>
    <name evidence="3" type="ORF">SAMN04489726_5603</name>
</gene>
<feature type="region of interest" description="Disordered" evidence="1">
    <location>
        <begin position="1"/>
        <end position="33"/>
    </location>
</feature>
<dbReference type="AlphaFoldDB" id="A0A1G9ZMU0"/>
<evidence type="ECO:0000313" key="4">
    <source>
        <dbReference type="Proteomes" id="UP000183376"/>
    </source>
</evidence>
<keyword evidence="4" id="KW-1185">Reference proteome</keyword>
<sequence length="90" mass="9083">MGQADDPERLLAEALRAQAASTPASGSGGIPTEAALRAITGTGPTERVDNELPTVRAEGERAQLRPLTVLLLAVLLGLAVGTVAGLVSVL</sequence>
<dbReference type="STRING" id="211114.SAMN04489726_5603"/>
<evidence type="ECO:0000256" key="1">
    <source>
        <dbReference type="SAM" id="MobiDB-lite"/>
    </source>
</evidence>
<reference evidence="3 4" key="1">
    <citation type="submission" date="2016-10" db="EMBL/GenBank/DDBJ databases">
        <authorList>
            <person name="de Groot N.N."/>
        </authorList>
    </citation>
    <scope>NUCLEOTIDE SEQUENCE [LARGE SCALE GENOMIC DNA]</scope>
    <source>
        <strain evidence="3 4">DSM 44149</strain>
    </source>
</reference>
<dbReference type="EMBL" id="LT629701">
    <property type="protein sequence ID" value="SDN22594.1"/>
    <property type="molecule type" value="Genomic_DNA"/>
</dbReference>
<keyword evidence="2" id="KW-0472">Membrane</keyword>
<keyword evidence="2" id="KW-1133">Transmembrane helix</keyword>
<protein>
    <submittedName>
        <fullName evidence="3">Uncharacterized protein</fullName>
    </submittedName>
</protein>
<feature type="transmembrane region" description="Helical" evidence="2">
    <location>
        <begin position="69"/>
        <end position="89"/>
    </location>
</feature>
<feature type="compositionally biased region" description="Basic and acidic residues" evidence="1">
    <location>
        <begin position="1"/>
        <end position="11"/>
    </location>
</feature>
<dbReference type="Proteomes" id="UP000183376">
    <property type="component" value="Chromosome I"/>
</dbReference>
<accession>A0A1G9ZMU0</accession>
<organism evidence="3 4">
    <name type="scientific">Allokutzneria albata</name>
    <name type="common">Kibdelosporangium albatum</name>
    <dbReference type="NCBI Taxonomy" id="211114"/>
    <lineage>
        <taxon>Bacteria</taxon>
        <taxon>Bacillati</taxon>
        <taxon>Actinomycetota</taxon>
        <taxon>Actinomycetes</taxon>
        <taxon>Pseudonocardiales</taxon>
        <taxon>Pseudonocardiaceae</taxon>
        <taxon>Allokutzneria</taxon>
    </lineage>
</organism>
<evidence type="ECO:0000256" key="2">
    <source>
        <dbReference type="SAM" id="Phobius"/>
    </source>
</evidence>